<dbReference type="Pfam" id="PF08669">
    <property type="entry name" value="GCV_T_C"/>
    <property type="match status" value="1"/>
</dbReference>
<name>A0A2T1HWP6_9HYPH</name>
<dbReference type="InterPro" id="IPR042204">
    <property type="entry name" value="2Fe-2S-bd_N"/>
</dbReference>
<dbReference type="Pfam" id="PF07992">
    <property type="entry name" value="Pyr_redox_2"/>
    <property type="match status" value="1"/>
</dbReference>
<reference evidence="8" key="1">
    <citation type="submission" date="2018-03" db="EMBL/GenBank/DDBJ databases">
        <authorList>
            <person name="Sun L."/>
            <person name="Liu H."/>
            <person name="Chen W."/>
            <person name="Huang K."/>
            <person name="Liu W."/>
            <person name="Gao X."/>
        </authorList>
    </citation>
    <scope>NUCLEOTIDE SEQUENCE [LARGE SCALE GENOMIC DNA]</scope>
    <source>
        <strain evidence="8">SH9</strain>
    </source>
</reference>
<dbReference type="GO" id="GO:0008115">
    <property type="term" value="F:sarcosine oxidase activity"/>
    <property type="evidence" value="ECO:0007669"/>
    <property type="project" value="InterPro"/>
</dbReference>
<dbReference type="InterPro" id="IPR041854">
    <property type="entry name" value="BFD-like_2Fe2S-bd_dom_sf"/>
</dbReference>
<evidence type="ECO:0000313" key="8">
    <source>
        <dbReference type="Proteomes" id="UP000239772"/>
    </source>
</evidence>
<dbReference type="SUPFAM" id="SSF103025">
    <property type="entry name" value="Folate-binding domain"/>
    <property type="match status" value="1"/>
</dbReference>
<evidence type="ECO:0000259" key="5">
    <source>
        <dbReference type="Pfam" id="PF08669"/>
    </source>
</evidence>
<dbReference type="Gene3D" id="1.10.10.1100">
    <property type="entry name" value="BFD-like [2Fe-2S]-binding domain"/>
    <property type="match status" value="1"/>
</dbReference>
<comment type="caution">
    <text evidence="7">The sequence shown here is derived from an EMBL/GenBank/DDBJ whole genome shotgun (WGS) entry which is preliminary data.</text>
</comment>
<dbReference type="InterPro" id="IPR006222">
    <property type="entry name" value="GCVT_N"/>
</dbReference>
<evidence type="ECO:0000259" key="3">
    <source>
        <dbReference type="Pfam" id="PF01571"/>
    </source>
</evidence>
<dbReference type="PANTHER" id="PTHR43757">
    <property type="entry name" value="AMINOMETHYLTRANSFERASE"/>
    <property type="match status" value="1"/>
</dbReference>
<dbReference type="InterPro" id="IPR029043">
    <property type="entry name" value="GcvT/YgfZ_C"/>
</dbReference>
<dbReference type="GO" id="GO:0046653">
    <property type="term" value="P:tetrahydrofolate metabolic process"/>
    <property type="evidence" value="ECO:0007669"/>
    <property type="project" value="InterPro"/>
</dbReference>
<feature type="domain" description="FAD/NAD(P)-binding" evidence="4">
    <location>
        <begin position="173"/>
        <end position="446"/>
    </location>
</feature>
<dbReference type="PRINTS" id="PR00411">
    <property type="entry name" value="PNDRDTASEI"/>
</dbReference>
<dbReference type="InterPro" id="IPR027266">
    <property type="entry name" value="TrmE/GcvT-like"/>
</dbReference>
<accession>A0A2T1HWP6</accession>
<proteinExistence type="inferred from homology"/>
<evidence type="ECO:0000313" key="7">
    <source>
        <dbReference type="EMBL" id="PSC06025.1"/>
    </source>
</evidence>
<evidence type="ECO:0000256" key="2">
    <source>
        <dbReference type="ARBA" id="ARBA00023002"/>
    </source>
</evidence>
<dbReference type="Proteomes" id="UP000239772">
    <property type="component" value="Unassembled WGS sequence"/>
</dbReference>
<dbReference type="Pfam" id="PF17806">
    <property type="entry name" value="SO_alpha_A3"/>
    <property type="match status" value="1"/>
</dbReference>
<protein>
    <submittedName>
        <fullName evidence="7">Sarcosine oxidase subunit alpha</fullName>
    </submittedName>
</protein>
<dbReference type="Gene3D" id="3.30.1360.120">
    <property type="entry name" value="Probable tRNA modification gtpase trme, domain 1"/>
    <property type="match status" value="1"/>
</dbReference>
<gene>
    <name evidence="7" type="ORF">SLNSH_06535</name>
</gene>
<dbReference type="Pfam" id="PF01571">
    <property type="entry name" value="GCV_T"/>
    <property type="match status" value="1"/>
</dbReference>
<feature type="domain" description="SoxA A3" evidence="6">
    <location>
        <begin position="520"/>
        <end position="602"/>
    </location>
</feature>
<dbReference type="InterPro" id="IPR013977">
    <property type="entry name" value="GcvT_C"/>
</dbReference>
<evidence type="ECO:0000256" key="1">
    <source>
        <dbReference type="ARBA" id="ARBA00008609"/>
    </source>
</evidence>
<dbReference type="AlphaFoldDB" id="A0A2T1HWP6"/>
<dbReference type="InterPro" id="IPR041117">
    <property type="entry name" value="SoxA_A3"/>
</dbReference>
<comment type="similarity">
    <text evidence="1">Belongs to the GcvT family.</text>
</comment>
<dbReference type="EMBL" id="PVZS01000005">
    <property type="protein sequence ID" value="PSC06025.1"/>
    <property type="molecule type" value="Genomic_DNA"/>
</dbReference>
<dbReference type="Pfam" id="PF13510">
    <property type="entry name" value="Fer2_4"/>
    <property type="match status" value="1"/>
</dbReference>
<dbReference type="InterPro" id="IPR006277">
    <property type="entry name" value="Sarcosine_oxidase_asu"/>
</dbReference>
<dbReference type="RefSeq" id="WP_106335865.1">
    <property type="nucleotide sequence ID" value="NZ_PVZS01000005.1"/>
</dbReference>
<feature type="domain" description="GCVT N-terminal" evidence="3">
    <location>
        <begin position="618"/>
        <end position="888"/>
    </location>
</feature>
<evidence type="ECO:0000259" key="4">
    <source>
        <dbReference type="Pfam" id="PF07992"/>
    </source>
</evidence>
<dbReference type="SUPFAM" id="SSF101790">
    <property type="entry name" value="Aminomethyltransferase beta-barrel domain"/>
    <property type="match status" value="1"/>
</dbReference>
<dbReference type="OrthoDB" id="5287468at2"/>
<dbReference type="InterPro" id="IPR023753">
    <property type="entry name" value="FAD/NAD-binding_dom"/>
</dbReference>
<dbReference type="InterPro" id="IPR036188">
    <property type="entry name" value="FAD/NAD-bd_sf"/>
</dbReference>
<feature type="domain" description="Aminomethyltransferase C-terminal" evidence="5">
    <location>
        <begin position="908"/>
        <end position="993"/>
    </location>
</feature>
<dbReference type="SUPFAM" id="SSF51905">
    <property type="entry name" value="FAD/NAD(P)-binding domain"/>
    <property type="match status" value="1"/>
</dbReference>
<dbReference type="PIRSF" id="PIRSF037980">
    <property type="entry name" value="SoxA"/>
    <property type="match status" value="1"/>
</dbReference>
<dbReference type="PRINTS" id="PR00368">
    <property type="entry name" value="FADPNR"/>
</dbReference>
<organism evidence="7 8">
    <name type="scientific">Alsobacter soli</name>
    <dbReference type="NCBI Taxonomy" id="2109933"/>
    <lineage>
        <taxon>Bacteria</taxon>
        <taxon>Pseudomonadati</taxon>
        <taxon>Pseudomonadota</taxon>
        <taxon>Alphaproteobacteria</taxon>
        <taxon>Hyphomicrobiales</taxon>
        <taxon>Alsobacteraceae</taxon>
        <taxon>Alsobacter</taxon>
    </lineage>
</organism>
<dbReference type="NCBIfam" id="TIGR01372">
    <property type="entry name" value="soxA"/>
    <property type="match status" value="1"/>
</dbReference>
<keyword evidence="8" id="KW-1185">Reference proteome</keyword>
<dbReference type="Gene3D" id="3.10.20.440">
    <property type="entry name" value="2Fe-2S iron-sulphur cluster binding domain, sarcosine oxidase, alpha subunit, N-terminal domain"/>
    <property type="match status" value="1"/>
</dbReference>
<keyword evidence="2" id="KW-0560">Oxidoreductase</keyword>
<dbReference type="PANTHER" id="PTHR43757:SF2">
    <property type="entry name" value="AMINOMETHYLTRANSFERASE, MITOCHONDRIAL"/>
    <property type="match status" value="1"/>
</dbReference>
<dbReference type="Gene3D" id="3.50.50.60">
    <property type="entry name" value="FAD/NAD(P)-binding domain"/>
    <property type="match status" value="1"/>
</dbReference>
<dbReference type="InterPro" id="IPR028896">
    <property type="entry name" value="GcvT/YgfZ/DmdA"/>
</dbReference>
<evidence type="ECO:0000259" key="6">
    <source>
        <dbReference type="Pfam" id="PF17806"/>
    </source>
</evidence>
<sequence length="1001" mass="106616">MSQPYRTASGGRVDRAKAVRFTFDGKAYEGQAGDTLASALLANGVHLMGRSFKYHRPRGVLGAGAEEPNALVGVSRGRGRYTPNLRATQVEIYEGLVAESQNRWPSLAFDIGEMNNMAPPGLLSAGFYYKTFMGPGTAWKTVYEPMIRKAAGLGVIPKEPDPDHYTHRYAHCDVLVVGAGAAGLAAALAASEGGARVILCDENPEMGGGLLDEPGATVDGKPAVAWAAEAVATLASRPNVTLLTRTQAFGYYAQNFLGLAQRLTEHLAILPAHAPRERMWKVRARQVVLATGAIEQPLVFPDNDRPGIMLAGAARTYLNRYGVKPGERAVVFTVDDTGYAAAVDLAKAGVSIAAIVDVREEPGEAAAHAANAAALRIVTSAVITGTSGRLRVSGVEIGKVGADGSVRPVERVPCDCVLMAGGWVPAVHLFSQSRGKLRYDETRGIYVPGASSPIQAAASAGACNGAFGLAAAIAEGSAAGAAAAGRSAPATTPAVTGEIPPVGGGFRGAVPHHRDPQKVKAFVDFQNDVTAKDIKLAVREGFRSIEHVKRYTTTGMATDQGKTSNMNGLAIAASALEKPVPQVGLTTFRPPYTPVTFGSFAGHSRDHLFDPVRKTATHAWAQAQGAVFEDVGLWKRAWYFPRGAEDMHAAVARECRTVRGSVGIFDASTLGKIEVVGPDAAEFMNRLYTNPWAKLEPGRCRYGLMLNEQGFVMDDGVIGRLAPDRFHVTTTTGGAPRVLAHMEDYLQTEFTDLKVWLTSTTEQWAVIAVQGPNARKVLEPLVEGIDISREAMPHMSVREGRICGAPTRLFRVSFTGELGFEVNVPADYGLAVWEAIWAEGQKHGMAAYGTETMHVLRAEKGYIIVGQETDGTVTPNDLGLDWAIGKAKPDFVGKRSLARPDMLKADRKQLVGLLTVDPAVVLEEGAQITETATPIRGKPALGHVTSSYLSPTRERSIALALLARGRARMGARVYIPMPAGPIEAVVTEPIFHDKDGSRLDG</sequence>